<dbReference type="InterPro" id="IPR036291">
    <property type="entry name" value="NAD(P)-bd_dom_sf"/>
</dbReference>
<dbReference type="HOGENOM" id="CLU_010194_44_0_1"/>
<organism evidence="4 5">
    <name type="scientific">Exophiala xenobiotica</name>
    <dbReference type="NCBI Taxonomy" id="348802"/>
    <lineage>
        <taxon>Eukaryota</taxon>
        <taxon>Fungi</taxon>
        <taxon>Dikarya</taxon>
        <taxon>Ascomycota</taxon>
        <taxon>Pezizomycotina</taxon>
        <taxon>Eurotiomycetes</taxon>
        <taxon>Chaetothyriomycetidae</taxon>
        <taxon>Chaetothyriales</taxon>
        <taxon>Herpotrichiellaceae</taxon>
        <taxon>Exophiala</taxon>
    </lineage>
</organism>
<keyword evidence="2" id="KW-0521">NADP</keyword>
<sequence length="354" mass="38872">MTMTTHAEYDGHTEAVTVAAAFPSAIKDRTIVITGANKLGIGFTTAQALASQAPRRLILAGRSTAKVQECIDALRSEYPDVDYRPLQVDLSSQESVRKAASTVMAWEDVPDIDLLINNAGVMNLPERTLSPEGIEMHLATNHVGHFLFTNQILPKLIAAAKDSPRGFVRVINISSVGTMVSPLRVSDVNFTKAIKELPENERPNQAILKGANLPADDDTTYIPMAAYGQSKTCNVLFSVGLNQQLYEKYGILSLAVHPGEIQSELARHTDKQWLEKVIEIREARGLFWKTLQEGASTTLVAALDPKLERPESDGKGYFLSDCQVGGVQPYAVDEDIARKLWEMSEGFVGEKFAW</sequence>
<accession>A0A0D2EUV5</accession>
<evidence type="ECO:0000313" key="5">
    <source>
        <dbReference type="Proteomes" id="UP000054342"/>
    </source>
</evidence>
<name>A0A0D2EUV5_9EURO</name>
<evidence type="ECO:0008006" key="6">
    <source>
        <dbReference type="Google" id="ProtNLM"/>
    </source>
</evidence>
<comment type="similarity">
    <text evidence="1">Belongs to the short-chain dehydrogenases/reductases (SDR) family.</text>
</comment>
<evidence type="ECO:0000256" key="2">
    <source>
        <dbReference type="ARBA" id="ARBA00022857"/>
    </source>
</evidence>
<dbReference type="EMBL" id="KN847318">
    <property type="protein sequence ID" value="KIW59478.1"/>
    <property type="molecule type" value="Genomic_DNA"/>
</dbReference>
<dbReference type="RefSeq" id="XP_013320062.1">
    <property type="nucleotide sequence ID" value="XM_013464608.1"/>
</dbReference>
<dbReference type="Pfam" id="PF00106">
    <property type="entry name" value="adh_short"/>
    <property type="match status" value="1"/>
</dbReference>
<dbReference type="PRINTS" id="PR00081">
    <property type="entry name" value="GDHRDH"/>
</dbReference>
<dbReference type="Proteomes" id="UP000054342">
    <property type="component" value="Unassembled WGS sequence"/>
</dbReference>
<dbReference type="InterPro" id="IPR002347">
    <property type="entry name" value="SDR_fam"/>
</dbReference>
<reference evidence="4 5" key="1">
    <citation type="submission" date="2015-01" db="EMBL/GenBank/DDBJ databases">
        <title>The Genome Sequence of Exophiala xenobiotica CBS118157.</title>
        <authorList>
            <consortium name="The Broad Institute Genomics Platform"/>
            <person name="Cuomo C."/>
            <person name="de Hoog S."/>
            <person name="Gorbushina A."/>
            <person name="Stielow B."/>
            <person name="Teixiera M."/>
            <person name="Abouelleil A."/>
            <person name="Chapman S.B."/>
            <person name="Priest M."/>
            <person name="Young S.K."/>
            <person name="Wortman J."/>
            <person name="Nusbaum C."/>
            <person name="Birren B."/>
        </authorList>
    </citation>
    <scope>NUCLEOTIDE SEQUENCE [LARGE SCALE GENOMIC DNA]</scope>
    <source>
        <strain evidence="4 5">CBS 118157</strain>
    </source>
</reference>
<dbReference type="STRING" id="348802.A0A0D2EUV5"/>
<evidence type="ECO:0000313" key="4">
    <source>
        <dbReference type="EMBL" id="KIW59478.1"/>
    </source>
</evidence>
<dbReference type="GeneID" id="25325833"/>
<gene>
    <name evidence="4" type="ORF">PV05_03925</name>
</gene>
<dbReference type="Gene3D" id="3.40.50.720">
    <property type="entry name" value="NAD(P)-binding Rossmann-like Domain"/>
    <property type="match status" value="1"/>
</dbReference>
<protein>
    <recommendedName>
        <fullName evidence="6">Short-chain dehydrogenase</fullName>
    </recommendedName>
</protein>
<dbReference type="AlphaFoldDB" id="A0A0D2EUV5"/>
<evidence type="ECO:0000256" key="3">
    <source>
        <dbReference type="ARBA" id="ARBA00023002"/>
    </source>
</evidence>
<dbReference type="GO" id="GO:0016491">
    <property type="term" value="F:oxidoreductase activity"/>
    <property type="evidence" value="ECO:0007669"/>
    <property type="project" value="UniProtKB-KW"/>
</dbReference>
<evidence type="ECO:0000256" key="1">
    <source>
        <dbReference type="ARBA" id="ARBA00006484"/>
    </source>
</evidence>
<dbReference type="OrthoDB" id="191139at2759"/>
<dbReference type="SUPFAM" id="SSF51735">
    <property type="entry name" value="NAD(P)-binding Rossmann-fold domains"/>
    <property type="match status" value="1"/>
</dbReference>
<keyword evidence="5" id="KW-1185">Reference proteome</keyword>
<keyword evidence="3" id="KW-0560">Oxidoreductase</keyword>
<dbReference type="PANTHER" id="PTHR24320:SF283">
    <property type="entry name" value="RETINOL DEHYDROGENASE 11"/>
    <property type="match status" value="1"/>
</dbReference>
<dbReference type="PANTHER" id="PTHR24320">
    <property type="entry name" value="RETINOL DEHYDROGENASE"/>
    <property type="match status" value="1"/>
</dbReference>
<proteinExistence type="inferred from homology"/>